<protein>
    <submittedName>
        <fullName evidence="2">Uncharacterized protein</fullName>
    </submittedName>
</protein>
<evidence type="ECO:0000313" key="2">
    <source>
        <dbReference type="EMBL" id="TNY31497.1"/>
    </source>
</evidence>
<dbReference type="Proteomes" id="UP000314011">
    <property type="component" value="Unassembled WGS sequence"/>
</dbReference>
<keyword evidence="3" id="KW-1185">Reference proteome</keyword>
<name>A0A5C5GBN0_9RHOB</name>
<feature type="chain" id="PRO_5022978622" evidence="1">
    <location>
        <begin position="22"/>
        <end position="111"/>
    </location>
</feature>
<sequence>MSKYILSAAVIALTTAGAASADSYFTYLGTQQPGNVVELGTVVSELPGSVELFDYRGGEAGALIGSTAVAAGANSDVRVRVNTEPRADVLAVLTAADGTVLNETRVDIDRN</sequence>
<evidence type="ECO:0000313" key="3">
    <source>
        <dbReference type="Proteomes" id="UP000314011"/>
    </source>
</evidence>
<proteinExistence type="predicted"/>
<comment type="caution">
    <text evidence="2">The sequence shown here is derived from an EMBL/GenBank/DDBJ whole genome shotgun (WGS) entry which is preliminary data.</text>
</comment>
<accession>A0A5C5GBN0</accession>
<dbReference type="AlphaFoldDB" id="A0A5C5GBN0"/>
<evidence type="ECO:0000256" key="1">
    <source>
        <dbReference type="SAM" id="SignalP"/>
    </source>
</evidence>
<reference evidence="2 3" key="1">
    <citation type="submission" date="2019-06" db="EMBL/GenBank/DDBJ databases">
        <title>Genome of new Rhodobacteraceae sp. SM1903.</title>
        <authorList>
            <person name="Ren X."/>
        </authorList>
    </citation>
    <scope>NUCLEOTIDE SEQUENCE [LARGE SCALE GENOMIC DNA]</scope>
    <source>
        <strain evidence="2 3">SM1903</strain>
    </source>
</reference>
<dbReference type="RefSeq" id="WP_140196536.1">
    <property type="nucleotide sequence ID" value="NZ_CP065915.1"/>
</dbReference>
<dbReference type="EMBL" id="VFFF01000002">
    <property type="protein sequence ID" value="TNY31497.1"/>
    <property type="molecule type" value="Genomic_DNA"/>
</dbReference>
<dbReference type="OrthoDB" id="7876219at2"/>
<feature type="signal peptide" evidence="1">
    <location>
        <begin position="1"/>
        <end position="21"/>
    </location>
</feature>
<organism evidence="2 3">
    <name type="scientific">Pelagovum pacificum</name>
    <dbReference type="NCBI Taxonomy" id="2588711"/>
    <lineage>
        <taxon>Bacteria</taxon>
        <taxon>Pseudomonadati</taxon>
        <taxon>Pseudomonadota</taxon>
        <taxon>Alphaproteobacteria</taxon>
        <taxon>Rhodobacterales</taxon>
        <taxon>Paracoccaceae</taxon>
        <taxon>Pelagovum</taxon>
    </lineage>
</organism>
<gene>
    <name evidence="2" type="ORF">FHY64_15920</name>
</gene>
<keyword evidence="1" id="KW-0732">Signal</keyword>